<feature type="domain" description="ATP adenylyltransferase C-terminal" evidence="2">
    <location>
        <begin position="202"/>
        <end position="306"/>
    </location>
</feature>
<dbReference type="STRING" id="569365.A0A0D1ZZ40"/>
<dbReference type="HOGENOM" id="CLU_049915_0_0_1"/>
<dbReference type="InterPro" id="IPR019200">
    <property type="entry name" value="ATP_adenylylTrfase_C"/>
</dbReference>
<dbReference type="Proteomes" id="UP000054466">
    <property type="component" value="Unassembled WGS sequence"/>
</dbReference>
<dbReference type="GO" id="GO:0005524">
    <property type="term" value="F:ATP binding"/>
    <property type="evidence" value="ECO:0007669"/>
    <property type="project" value="InterPro"/>
</dbReference>
<dbReference type="InterPro" id="IPR043171">
    <property type="entry name" value="Ap4A_phos1/2-like"/>
</dbReference>
<dbReference type="Gene3D" id="3.30.428.70">
    <property type="match status" value="1"/>
</dbReference>
<name>A0A0D1ZZ40_9EURO</name>
<dbReference type="InterPro" id="IPR009163">
    <property type="entry name" value="Ap4A_phos1/2"/>
</dbReference>
<dbReference type="GeneID" id="27339447"/>
<dbReference type="GO" id="GO:0003877">
    <property type="term" value="F:ATP:ADP adenylyltransferase activity"/>
    <property type="evidence" value="ECO:0007669"/>
    <property type="project" value="InterPro"/>
</dbReference>
<feature type="region of interest" description="Disordered" evidence="1">
    <location>
        <begin position="70"/>
        <end position="94"/>
    </location>
</feature>
<dbReference type="PANTHER" id="PTHR38420:SF1">
    <property type="entry name" value="PUTATIVE (AFU_ORTHOLOGUE AFUA_5G14690)-RELATED"/>
    <property type="match status" value="1"/>
</dbReference>
<evidence type="ECO:0000313" key="4">
    <source>
        <dbReference type="EMBL" id="KIW33401.1"/>
    </source>
</evidence>
<dbReference type="RefSeq" id="XP_016253617.1">
    <property type="nucleotide sequence ID" value="XM_016386689.1"/>
</dbReference>
<reference evidence="4 5" key="1">
    <citation type="submission" date="2015-01" db="EMBL/GenBank/DDBJ databases">
        <title>The Genome Sequence of Cladophialophora immunda CBS83496.</title>
        <authorList>
            <consortium name="The Broad Institute Genomics Platform"/>
            <person name="Cuomo C."/>
            <person name="de Hoog S."/>
            <person name="Gorbushina A."/>
            <person name="Stielow B."/>
            <person name="Teixiera M."/>
            <person name="Abouelleil A."/>
            <person name="Chapman S.B."/>
            <person name="Priest M."/>
            <person name="Young S.K."/>
            <person name="Wortman J."/>
            <person name="Nusbaum C."/>
            <person name="Birren B."/>
        </authorList>
    </citation>
    <scope>NUCLEOTIDE SEQUENCE [LARGE SCALE GENOMIC DNA]</scope>
    <source>
        <strain evidence="4 5">CBS 83496</strain>
    </source>
</reference>
<evidence type="ECO:0000313" key="5">
    <source>
        <dbReference type="Proteomes" id="UP000054466"/>
    </source>
</evidence>
<dbReference type="InterPro" id="IPR045759">
    <property type="entry name" value="Ap4A_phos1/2_N"/>
</dbReference>
<protein>
    <submittedName>
        <fullName evidence="4">Uncharacterized protein</fullName>
    </submittedName>
</protein>
<gene>
    <name evidence="4" type="ORF">PV07_00253</name>
</gene>
<evidence type="ECO:0000259" key="3">
    <source>
        <dbReference type="Pfam" id="PF19327"/>
    </source>
</evidence>
<proteinExistence type="predicted"/>
<dbReference type="GO" id="GO:0009117">
    <property type="term" value="P:nucleotide metabolic process"/>
    <property type="evidence" value="ECO:0007669"/>
    <property type="project" value="InterPro"/>
</dbReference>
<dbReference type="OrthoDB" id="10267950at2759"/>
<keyword evidence="5" id="KW-1185">Reference proteome</keyword>
<dbReference type="EMBL" id="KN847040">
    <property type="protein sequence ID" value="KIW33401.1"/>
    <property type="molecule type" value="Genomic_DNA"/>
</dbReference>
<dbReference type="InterPro" id="IPR036265">
    <property type="entry name" value="HIT-like_sf"/>
</dbReference>
<dbReference type="PANTHER" id="PTHR38420">
    <property type="entry name" value="AP-4-A PHOSPHORYLASE II"/>
    <property type="match status" value="1"/>
</dbReference>
<feature type="compositionally biased region" description="Basic and acidic residues" evidence="1">
    <location>
        <begin position="1"/>
        <end position="10"/>
    </location>
</feature>
<dbReference type="SUPFAM" id="SSF54197">
    <property type="entry name" value="HIT-like"/>
    <property type="match status" value="1"/>
</dbReference>
<organism evidence="4 5">
    <name type="scientific">Cladophialophora immunda</name>
    <dbReference type="NCBI Taxonomy" id="569365"/>
    <lineage>
        <taxon>Eukaryota</taxon>
        <taxon>Fungi</taxon>
        <taxon>Dikarya</taxon>
        <taxon>Ascomycota</taxon>
        <taxon>Pezizomycotina</taxon>
        <taxon>Eurotiomycetes</taxon>
        <taxon>Chaetothyriomycetidae</taxon>
        <taxon>Chaetothyriales</taxon>
        <taxon>Herpotrichiellaceae</taxon>
        <taxon>Cladophialophora</taxon>
    </lineage>
</organism>
<evidence type="ECO:0000256" key="1">
    <source>
        <dbReference type="SAM" id="MobiDB-lite"/>
    </source>
</evidence>
<feature type="region of interest" description="Disordered" evidence="1">
    <location>
        <begin position="1"/>
        <end position="21"/>
    </location>
</feature>
<dbReference type="Pfam" id="PF09830">
    <property type="entry name" value="ATP_transf"/>
    <property type="match status" value="1"/>
</dbReference>
<dbReference type="AlphaFoldDB" id="A0A0D1ZZ40"/>
<dbReference type="VEuPathDB" id="FungiDB:PV07_00253"/>
<accession>A0A0D1ZZ40</accession>
<evidence type="ECO:0000259" key="2">
    <source>
        <dbReference type="Pfam" id="PF09830"/>
    </source>
</evidence>
<dbReference type="Pfam" id="PF19327">
    <property type="entry name" value="Ap4A_phos_N"/>
    <property type="match status" value="1"/>
</dbReference>
<feature type="domain" description="Ap4A phosphorylase 1/2 N-terminal" evidence="3">
    <location>
        <begin position="40"/>
        <end position="180"/>
    </location>
</feature>
<sequence length="307" mass="34556">MDQSSRERNDGLSSSRAMPTLPPDLEALSLAKFDDQVAKGTIIYESSTAETVEDQGFKLSFRFVPHLRRKPITPSDAPERKTGKGHNPFLNPNPEEVLSEVGPSHLLILNKFSVYRPSLLVITRHFAPQSDGLDLSDLSAAWAILQRFRQRYMMIYNCGFESGSSQGHKHMQFWPYPDEQELDFQLFPNAAGSTVDVADNIPTVPHKHFVLRLPTHSDPNTLVQTYERLLRKVRQSHEAAGGGTDYNVILVREWMCMIPRRHSGLERGAGANSAAMLGLVWIAIETEKDIWNSAGPTEYLKYLGLPR</sequence>